<organism evidence="2 3">
    <name type="scientific">Hydnomerulius pinastri MD-312</name>
    <dbReference type="NCBI Taxonomy" id="994086"/>
    <lineage>
        <taxon>Eukaryota</taxon>
        <taxon>Fungi</taxon>
        <taxon>Dikarya</taxon>
        <taxon>Basidiomycota</taxon>
        <taxon>Agaricomycotina</taxon>
        <taxon>Agaricomycetes</taxon>
        <taxon>Agaricomycetidae</taxon>
        <taxon>Boletales</taxon>
        <taxon>Boletales incertae sedis</taxon>
        <taxon>Leucogyrophana</taxon>
    </lineage>
</organism>
<dbReference type="Gene3D" id="3.10.20.90">
    <property type="entry name" value="Phosphatidylinositol 3-kinase Catalytic Subunit, Chain A, domain 1"/>
    <property type="match status" value="2"/>
</dbReference>
<evidence type="ECO:0000313" key="3">
    <source>
        <dbReference type="Proteomes" id="UP000053820"/>
    </source>
</evidence>
<feature type="compositionally biased region" description="Basic residues" evidence="1">
    <location>
        <begin position="97"/>
        <end position="106"/>
    </location>
</feature>
<evidence type="ECO:0000256" key="1">
    <source>
        <dbReference type="SAM" id="MobiDB-lite"/>
    </source>
</evidence>
<feature type="region of interest" description="Disordered" evidence="1">
    <location>
        <begin position="1"/>
        <end position="172"/>
    </location>
</feature>
<dbReference type="OrthoDB" id="3365399at2759"/>
<sequence>TMSARPRPRPRIVTKRPAAEPAATDSDASAQQVPPSSSTQAGSGRAVTNKIIQDEDDLFRRNKGRTAQHWKQLETASPDKTDDDLEWNDPEDESSPRRRKKKKKQNKQNDLPRWQATNVATLLSSDNDDDDLQIIESTPRNDRENKSPRKRKRERSRSRSITPPPALPAHQVANARNLVRQALAVEPRAPSPTHFADDSTDTIVLDPELAMIAEAVRKQAQLLQNDAEQGGGPENVTIKVRWRPHPLNSSAEKKVWVFKMRRHDTFRELFEGVADLAAVLVDQLVVSYDSRRVFSSGTPHSLRIWAEGELEACDKHTDEYIRTHRSKRSPSPSLQDNAQSSGRSPSAAPHSDAESEAESTGGDKLKLIFRSAATKDKTFPLTVRPTTTCGAIVKAFLKTAGLPDIYSNAPSKGKKGKKDTPYPQLMIDGDKMASTAEIGDADLEDGDLVEIVGF</sequence>
<feature type="compositionally biased region" description="Polar residues" evidence="1">
    <location>
        <begin position="26"/>
        <end position="42"/>
    </location>
</feature>
<accession>A0A0C9WDM0</accession>
<feature type="compositionally biased region" description="Basic residues" evidence="1">
    <location>
        <begin position="148"/>
        <end position="158"/>
    </location>
</feature>
<protein>
    <submittedName>
        <fullName evidence="2">Unplaced genomic scaffold scaffold_20, whole genome shotgun sequence</fullName>
    </submittedName>
</protein>
<feature type="region of interest" description="Disordered" evidence="1">
    <location>
        <begin position="323"/>
        <end position="361"/>
    </location>
</feature>
<dbReference type="AlphaFoldDB" id="A0A0C9WDM0"/>
<reference evidence="2 3" key="1">
    <citation type="submission" date="2014-04" db="EMBL/GenBank/DDBJ databases">
        <title>Evolutionary Origins and Diversification of the Mycorrhizal Mutualists.</title>
        <authorList>
            <consortium name="DOE Joint Genome Institute"/>
            <consortium name="Mycorrhizal Genomics Consortium"/>
            <person name="Kohler A."/>
            <person name="Kuo A."/>
            <person name="Nagy L.G."/>
            <person name="Floudas D."/>
            <person name="Copeland A."/>
            <person name="Barry K.W."/>
            <person name="Cichocki N."/>
            <person name="Veneault-Fourrey C."/>
            <person name="LaButti K."/>
            <person name="Lindquist E.A."/>
            <person name="Lipzen A."/>
            <person name="Lundell T."/>
            <person name="Morin E."/>
            <person name="Murat C."/>
            <person name="Riley R."/>
            <person name="Ohm R."/>
            <person name="Sun H."/>
            <person name="Tunlid A."/>
            <person name="Henrissat B."/>
            <person name="Grigoriev I.V."/>
            <person name="Hibbett D.S."/>
            <person name="Martin F."/>
        </authorList>
    </citation>
    <scope>NUCLEOTIDE SEQUENCE [LARGE SCALE GENOMIC DNA]</scope>
    <source>
        <strain evidence="2 3">MD-312</strain>
    </source>
</reference>
<feature type="compositionally biased region" description="Polar residues" evidence="1">
    <location>
        <begin position="329"/>
        <end position="344"/>
    </location>
</feature>
<dbReference type="SUPFAM" id="SSF54236">
    <property type="entry name" value="Ubiquitin-like"/>
    <property type="match status" value="1"/>
</dbReference>
<feature type="non-terminal residue" evidence="2">
    <location>
        <position position="1"/>
    </location>
</feature>
<dbReference type="CDD" id="cd01763">
    <property type="entry name" value="Ubl_SUMO_like"/>
    <property type="match status" value="1"/>
</dbReference>
<gene>
    <name evidence="2" type="ORF">HYDPIDRAFT_93882</name>
</gene>
<feature type="compositionally biased region" description="Acidic residues" evidence="1">
    <location>
        <begin position="81"/>
        <end position="93"/>
    </location>
</feature>
<dbReference type="HOGENOM" id="CLU_038184_0_0_1"/>
<dbReference type="EMBL" id="KN839854">
    <property type="protein sequence ID" value="KIJ62602.1"/>
    <property type="molecule type" value="Genomic_DNA"/>
</dbReference>
<name>A0A0C9WDM0_9AGAM</name>
<dbReference type="Proteomes" id="UP000053820">
    <property type="component" value="Unassembled WGS sequence"/>
</dbReference>
<evidence type="ECO:0000313" key="2">
    <source>
        <dbReference type="EMBL" id="KIJ62602.1"/>
    </source>
</evidence>
<feature type="compositionally biased region" description="Basic residues" evidence="1">
    <location>
        <begin position="1"/>
        <end position="14"/>
    </location>
</feature>
<dbReference type="InterPro" id="IPR029071">
    <property type="entry name" value="Ubiquitin-like_domsf"/>
</dbReference>
<proteinExistence type="predicted"/>
<keyword evidence="3" id="KW-1185">Reference proteome</keyword>